<dbReference type="FunFam" id="1.10.510.10:FF:000021">
    <property type="entry name" value="Serine/threonine protein kinase"/>
    <property type="match status" value="1"/>
</dbReference>
<dbReference type="PANTHER" id="PTHR45832">
    <property type="entry name" value="SERINE/THREONINE-PROTEIN KINASE SAMKA-RELATED-RELATED"/>
    <property type="match status" value="1"/>
</dbReference>
<keyword evidence="7" id="KW-0812">Transmembrane</keyword>
<dbReference type="InterPro" id="IPR000719">
    <property type="entry name" value="Prot_kinase_dom"/>
</dbReference>
<feature type="non-terminal residue" evidence="9">
    <location>
        <position position="357"/>
    </location>
</feature>
<sequence length="357" mass="40670">MNDLIGKKIENYHIVSVLGKGGMGVVYEAIDEKLNRKVAIKVLNSSQIANKAHVIERFRSEARNHAQLLHPNIVTVYGFLEFDNQFAIVMEYVEGESLEKVILRNKRLHVHDIVYITLQLLEGIGYAHSKGYIHRDIKPSNIIVNSEGVVKIMDFGISKSLYEDKPKTKTGAKVGTVYYMSPEQIKGQPITPLTDIYSIGCTVYEMITGLPPFFSENEFDVMDGHLHKEVIPVYESTPKLSAELNRVLSRLLSKDPTKRYQSCNETIIAFHFLDQFLKESELDYFEHKKSKRILSRKKSIIGFSLLIVVFFALVIFVFFQVKDFMKNRGYSIFEDGNTAKIAQLDIDSSIVFSEAIA</sequence>
<protein>
    <submittedName>
        <fullName evidence="9">Serine/threonine protein kinase</fullName>
    </submittedName>
</protein>
<dbReference type="CDD" id="cd14014">
    <property type="entry name" value="STKc_PknB_like"/>
    <property type="match status" value="1"/>
</dbReference>
<organism evidence="9">
    <name type="scientific">hydrothermal vent metagenome</name>
    <dbReference type="NCBI Taxonomy" id="652676"/>
    <lineage>
        <taxon>unclassified sequences</taxon>
        <taxon>metagenomes</taxon>
        <taxon>ecological metagenomes</taxon>
    </lineage>
</organism>
<evidence type="ECO:0000256" key="1">
    <source>
        <dbReference type="ARBA" id="ARBA00008874"/>
    </source>
</evidence>
<dbReference type="AlphaFoldDB" id="A0A3B1BSZ3"/>
<feature type="transmembrane region" description="Helical" evidence="7">
    <location>
        <begin position="300"/>
        <end position="319"/>
    </location>
</feature>
<dbReference type="Gene3D" id="3.30.200.20">
    <property type="entry name" value="Phosphorylase Kinase, domain 1"/>
    <property type="match status" value="1"/>
</dbReference>
<dbReference type="PANTHER" id="PTHR45832:SF22">
    <property type="entry name" value="SERINE_THREONINE-PROTEIN KINASE SAMKA-RELATED"/>
    <property type="match status" value="1"/>
</dbReference>
<dbReference type="SUPFAM" id="SSF56112">
    <property type="entry name" value="Protein kinase-like (PK-like)"/>
    <property type="match status" value="1"/>
</dbReference>
<dbReference type="Gene3D" id="1.10.510.10">
    <property type="entry name" value="Transferase(Phosphotransferase) domain 1"/>
    <property type="match status" value="1"/>
</dbReference>
<evidence type="ECO:0000256" key="6">
    <source>
        <dbReference type="ARBA" id="ARBA00022840"/>
    </source>
</evidence>
<keyword evidence="7" id="KW-1133">Transmembrane helix</keyword>
<comment type="similarity">
    <text evidence="1">Belongs to the protein kinase superfamily. STE Ser/Thr protein kinase family. STE20 subfamily.</text>
</comment>
<feature type="domain" description="Protein kinase" evidence="8">
    <location>
        <begin position="12"/>
        <end position="277"/>
    </location>
</feature>
<dbReference type="InterPro" id="IPR051931">
    <property type="entry name" value="PAK3-like"/>
</dbReference>
<dbReference type="SMART" id="SM00220">
    <property type="entry name" value="S_TKc"/>
    <property type="match status" value="1"/>
</dbReference>
<keyword evidence="7" id="KW-0472">Membrane</keyword>
<evidence type="ECO:0000256" key="7">
    <source>
        <dbReference type="SAM" id="Phobius"/>
    </source>
</evidence>
<keyword evidence="2 9" id="KW-0723">Serine/threonine-protein kinase</keyword>
<keyword evidence="3" id="KW-0808">Transferase</keyword>
<dbReference type="PROSITE" id="PS50011">
    <property type="entry name" value="PROTEIN_KINASE_DOM"/>
    <property type="match status" value="1"/>
</dbReference>
<dbReference type="EMBL" id="UOGD01000015">
    <property type="protein sequence ID" value="VAX15313.1"/>
    <property type="molecule type" value="Genomic_DNA"/>
</dbReference>
<dbReference type="GO" id="GO:0005524">
    <property type="term" value="F:ATP binding"/>
    <property type="evidence" value="ECO:0007669"/>
    <property type="project" value="UniProtKB-KW"/>
</dbReference>
<evidence type="ECO:0000256" key="4">
    <source>
        <dbReference type="ARBA" id="ARBA00022741"/>
    </source>
</evidence>
<dbReference type="InterPro" id="IPR017441">
    <property type="entry name" value="Protein_kinase_ATP_BS"/>
</dbReference>
<dbReference type="Pfam" id="PF00069">
    <property type="entry name" value="Pkinase"/>
    <property type="match status" value="1"/>
</dbReference>
<gene>
    <name evidence="9" type="ORF">MNBD_IGNAVI01-1943</name>
</gene>
<dbReference type="FunFam" id="3.30.200.20:FF:000042">
    <property type="entry name" value="Aurora kinase A"/>
    <property type="match status" value="1"/>
</dbReference>
<keyword evidence="5 9" id="KW-0418">Kinase</keyword>
<dbReference type="PROSITE" id="PS00108">
    <property type="entry name" value="PROTEIN_KINASE_ST"/>
    <property type="match status" value="1"/>
</dbReference>
<evidence type="ECO:0000256" key="3">
    <source>
        <dbReference type="ARBA" id="ARBA00022679"/>
    </source>
</evidence>
<dbReference type="InterPro" id="IPR008271">
    <property type="entry name" value="Ser/Thr_kinase_AS"/>
</dbReference>
<evidence type="ECO:0000313" key="9">
    <source>
        <dbReference type="EMBL" id="VAX15313.1"/>
    </source>
</evidence>
<keyword evidence="4" id="KW-0547">Nucleotide-binding</keyword>
<accession>A0A3B1BSZ3</accession>
<evidence type="ECO:0000256" key="5">
    <source>
        <dbReference type="ARBA" id="ARBA00022777"/>
    </source>
</evidence>
<reference evidence="9" key="1">
    <citation type="submission" date="2018-06" db="EMBL/GenBank/DDBJ databases">
        <authorList>
            <person name="Zhirakovskaya E."/>
        </authorList>
    </citation>
    <scope>NUCLEOTIDE SEQUENCE</scope>
</reference>
<proteinExistence type="inferred from homology"/>
<dbReference type="InterPro" id="IPR011009">
    <property type="entry name" value="Kinase-like_dom_sf"/>
</dbReference>
<dbReference type="PROSITE" id="PS00107">
    <property type="entry name" value="PROTEIN_KINASE_ATP"/>
    <property type="match status" value="1"/>
</dbReference>
<keyword evidence="6" id="KW-0067">ATP-binding</keyword>
<evidence type="ECO:0000259" key="8">
    <source>
        <dbReference type="PROSITE" id="PS50011"/>
    </source>
</evidence>
<dbReference type="GO" id="GO:0004674">
    <property type="term" value="F:protein serine/threonine kinase activity"/>
    <property type="evidence" value="ECO:0007669"/>
    <property type="project" value="UniProtKB-KW"/>
</dbReference>
<name>A0A3B1BSZ3_9ZZZZ</name>
<evidence type="ECO:0000256" key="2">
    <source>
        <dbReference type="ARBA" id="ARBA00022527"/>
    </source>
</evidence>